<reference evidence="2 3" key="1">
    <citation type="submission" date="2017-04" db="EMBL/GenBank/DDBJ databases">
        <title>Novel microbial lineages endemic to geothermal iron-oxide mats fill important gaps in the evolutionary history of Archaea.</title>
        <authorList>
            <person name="Jay Z.J."/>
            <person name="Beam J.P."/>
            <person name="Dlakic M."/>
            <person name="Rusch D.B."/>
            <person name="Kozubal M.A."/>
            <person name="Inskeep W.P."/>
        </authorList>
    </citation>
    <scope>NUCLEOTIDE SEQUENCE [LARGE SCALE GENOMIC DNA]</scope>
    <source>
        <strain evidence="2">OSP_D</strain>
    </source>
</reference>
<dbReference type="Proteomes" id="UP000240880">
    <property type="component" value="Unassembled WGS sequence"/>
</dbReference>
<evidence type="ECO:0000256" key="1">
    <source>
        <dbReference type="SAM" id="Phobius"/>
    </source>
</evidence>
<keyword evidence="1" id="KW-0472">Membrane</keyword>
<organism evidence="2 3">
    <name type="scientific">Candidatus Marsarchaeota G1 archaeon OSP_D</name>
    <dbReference type="NCBI Taxonomy" id="1978155"/>
    <lineage>
        <taxon>Archaea</taxon>
        <taxon>Candidatus Marsarchaeota</taxon>
        <taxon>Candidatus Marsarchaeota group 1</taxon>
    </lineage>
</organism>
<evidence type="ECO:0000313" key="2">
    <source>
        <dbReference type="EMBL" id="PSN83719.1"/>
    </source>
</evidence>
<protein>
    <submittedName>
        <fullName evidence="2">Uncharacterized protein</fullName>
    </submittedName>
</protein>
<proteinExistence type="predicted"/>
<comment type="caution">
    <text evidence="2">The sequence shown here is derived from an EMBL/GenBank/DDBJ whole genome shotgun (WGS) entry which is preliminary data.</text>
</comment>
<evidence type="ECO:0000313" key="3">
    <source>
        <dbReference type="Proteomes" id="UP000240880"/>
    </source>
</evidence>
<dbReference type="EMBL" id="NEXC01000016">
    <property type="protein sequence ID" value="PSN83719.1"/>
    <property type="molecule type" value="Genomic_DNA"/>
</dbReference>
<dbReference type="AlphaFoldDB" id="A0A2R6ABK6"/>
<accession>A0A2R6ABK6</accession>
<keyword evidence="1" id="KW-0812">Transmembrane</keyword>
<feature type="transmembrane region" description="Helical" evidence="1">
    <location>
        <begin position="9"/>
        <end position="29"/>
    </location>
</feature>
<name>A0A2R6ABK6_9ARCH</name>
<sequence>MKKANHRGLYFTLILTIAFVVITVGVLAFSKSGAPPQNNASIEPSDCPATNVPSNISVLAQKVEQTSEFVQATNGSKYSLVGWTIENKTTTWGGYLDGSTITNYHNTTSRIYLLLEFFSYSAPCQLGAPSVKGIITASIPFENGQYNVSAATITHTLPP</sequence>
<gene>
    <name evidence="2" type="ORF">B9Q01_03635</name>
</gene>
<keyword evidence="1" id="KW-1133">Transmembrane helix</keyword>